<keyword evidence="7" id="KW-1185">Reference proteome</keyword>
<dbReference type="InterPro" id="IPR001063">
    <property type="entry name" value="Ribosomal_uL22"/>
</dbReference>
<proteinExistence type="inferred from homology"/>
<name>A0A7U2NQ39_PHANO</name>
<dbReference type="RefSeq" id="XP_001801883.1">
    <property type="nucleotide sequence ID" value="XM_001801831.1"/>
</dbReference>
<evidence type="ECO:0000256" key="5">
    <source>
        <dbReference type="SAM" id="MobiDB-lite"/>
    </source>
</evidence>
<dbReference type="KEGG" id="pno:SNOG_11644"/>
<dbReference type="OrthoDB" id="416470at2759"/>
<dbReference type="SUPFAM" id="SSF54843">
    <property type="entry name" value="Ribosomal protein L22"/>
    <property type="match status" value="1"/>
</dbReference>
<evidence type="ECO:0000256" key="3">
    <source>
        <dbReference type="ARBA" id="ARBA00023274"/>
    </source>
</evidence>
<reference evidence="7" key="1">
    <citation type="journal article" date="2021" name="BMC Genomics">
        <title>Chromosome-level genome assembly and manually-curated proteome of model necrotroph Parastagonospora nodorum Sn15 reveals a genome-wide trove of candidate effector homologs, and redundancy of virulence-related functions within an accessory chromosome.</title>
        <authorList>
            <person name="Bertazzoni S."/>
            <person name="Jones D.A.B."/>
            <person name="Phan H.T."/>
            <person name="Tan K.-C."/>
            <person name="Hane J.K."/>
        </authorList>
    </citation>
    <scope>NUCLEOTIDE SEQUENCE [LARGE SCALE GENOMIC DNA]</scope>
    <source>
        <strain evidence="7">SN15 / ATCC MYA-4574 / FGSC 10173)</strain>
    </source>
</reference>
<dbReference type="OMA" id="QRQYYSW"/>
<dbReference type="PANTHER" id="PTHR13501:SF10">
    <property type="entry name" value="LARGE RIBOSOMAL SUBUNIT PROTEIN UL22M"/>
    <property type="match status" value="1"/>
</dbReference>
<evidence type="ECO:0000256" key="2">
    <source>
        <dbReference type="ARBA" id="ARBA00022980"/>
    </source>
</evidence>
<dbReference type="GO" id="GO:0003735">
    <property type="term" value="F:structural constituent of ribosome"/>
    <property type="evidence" value="ECO:0007669"/>
    <property type="project" value="InterPro"/>
</dbReference>
<dbReference type="EMBL" id="CP069042">
    <property type="protein sequence ID" value="QRD06253.1"/>
    <property type="molecule type" value="Genomic_DNA"/>
</dbReference>
<feature type="region of interest" description="Disordered" evidence="5">
    <location>
        <begin position="69"/>
        <end position="147"/>
    </location>
</feature>
<dbReference type="Pfam" id="PF00237">
    <property type="entry name" value="Ribosomal_L22"/>
    <property type="match status" value="2"/>
</dbReference>
<evidence type="ECO:0000256" key="4">
    <source>
        <dbReference type="RuleBase" id="RU004005"/>
    </source>
</evidence>
<comment type="similarity">
    <text evidence="1 4">Belongs to the universal ribosomal protein uL22 family.</text>
</comment>
<dbReference type="InterPro" id="IPR036394">
    <property type="entry name" value="Ribosomal_uL22_sf"/>
</dbReference>
<dbReference type="FunFam" id="3.90.470.10:FF:000017">
    <property type="entry name" value="54S ribosomal protein L22, mitochondrial"/>
    <property type="match status" value="1"/>
</dbReference>
<dbReference type="Proteomes" id="UP000663193">
    <property type="component" value="Chromosome 20"/>
</dbReference>
<protein>
    <recommendedName>
        <fullName evidence="8">Ribosomal protein L22</fullName>
    </recommendedName>
</protein>
<evidence type="ECO:0000256" key="1">
    <source>
        <dbReference type="ARBA" id="ARBA00009451"/>
    </source>
</evidence>
<sequence>MSARIPSRRLGHSASAIFQPRSTRWVPTIVVAATARRNISNPFKSKANDSGEDLSNPLLETYLKRREIEEGAAKGGRDKTPARPQLREGGMNEDPDSLFRPEREIPGWSPALPQETQAKLKAEAEARRAATQADNERKLSELNIDPDPQARRRLERELVIRRVKRHGRLTKADNIARTERQSVFKSQALPTSTKKLQKVVNQIAGKTVSEALVQLRFSKKRIARDVIKGLEIAQNEAIVGRGMGLGDGKRATQRWEKQRGLPSAGDKSTLTTQNTKQAPIRRGVIEMKDGSKKMITDPSEIYIDQAWVGKGEMWKSPEFRARGMVNTLRHRTTSFTVLLKEEKTRMRISDEIKKKRDKRKLWTALSDRPVIAQRQYCLW</sequence>
<feature type="compositionally biased region" description="Polar residues" evidence="5">
    <location>
        <begin position="266"/>
        <end position="277"/>
    </location>
</feature>
<dbReference type="PANTHER" id="PTHR13501">
    <property type="entry name" value="CHLOROPLAST 50S RIBOSOMAL PROTEIN L22-RELATED"/>
    <property type="match status" value="1"/>
</dbReference>
<dbReference type="Gene3D" id="3.90.470.10">
    <property type="entry name" value="Ribosomal protein L22/L17"/>
    <property type="match status" value="1"/>
</dbReference>
<feature type="region of interest" description="Disordered" evidence="5">
    <location>
        <begin position="253"/>
        <end position="278"/>
    </location>
</feature>
<accession>A0A7U2NQ39</accession>
<dbReference type="GO" id="GO:0015934">
    <property type="term" value="C:large ribosomal subunit"/>
    <property type="evidence" value="ECO:0007669"/>
    <property type="project" value="InterPro"/>
</dbReference>
<dbReference type="AlphaFoldDB" id="A0A7U2NQ39"/>
<feature type="compositionally biased region" description="Basic and acidic residues" evidence="5">
    <location>
        <begin position="118"/>
        <end position="140"/>
    </location>
</feature>
<keyword evidence="3 4" id="KW-0687">Ribonucleoprotein</keyword>
<evidence type="ECO:0000313" key="6">
    <source>
        <dbReference type="EMBL" id="QRD06253.1"/>
    </source>
</evidence>
<dbReference type="VEuPathDB" id="FungiDB:JI435_116440"/>
<dbReference type="GO" id="GO:0006412">
    <property type="term" value="P:translation"/>
    <property type="evidence" value="ECO:0007669"/>
    <property type="project" value="InterPro"/>
</dbReference>
<keyword evidence="2 4" id="KW-0689">Ribosomal protein</keyword>
<gene>
    <name evidence="6" type="ORF">JI435_116440</name>
</gene>
<evidence type="ECO:0008006" key="8">
    <source>
        <dbReference type="Google" id="ProtNLM"/>
    </source>
</evidence>
<dbReference type="InterPro" id="IPR047867">
    <property type="entry name" value="Ribosomal_uL22_bac/org-type"/>
</dbReference>
<evidence type="ECO:0000313" key="7">
    <source>
        <dbReference type="Proteomes" id="UP000663193"/>
    </source>
</evidence>
<organism evidence="6 7">
    <name type="scientific">Phaeosphaeria nodorum (strain SN15 / ATCC MYA-4574 / FGSC 10173)</name>
    <name type="common">Glume blotch fungus</name>
    <name type="synonym">Parastagonospora nodorum</name>
    <dbReference type="NCBI Taxonomy" id="321614"/>
    <lineage>
        <taxon>Eukaryota</taxon>
        <taxon>Fungi</taxon>
        <taxon>Dikarya</taxon>
        <taxon>Ascomycota</taxon>
        <taxon>Pezizomycotina</taxon>
        <taxon>Dothideomycetes</taxon>
        <taxon>Pleosporomycetidae</taxon>
        <taxon>Pleosporales</taxon>
        <taxon>Pleosporineae</taxon>
        <taxon>Phaeosphaeriaceae</taxon>
        <taxon>Parastagonospora</taxon>
    </lineage>
</organism>
<feature type="compositionally biased region" description="Basic and acidic residues" evidence="5">
    <location>
        <begin position="69"/>
        <end position="81"/>
    </location>
</feature>